<dbReference type="Proteomes" id="UP001526426">
    <property type="component" value="Unassembled WGS sequence"/>
</dbReference>
<evidence type="ECO:0000313" key="2">
    <source>
        <dbReference type="EMBL" id="MCW6037780.1"/>
    </source>
</evidence>
<reference evidence="2 3" key="1">
    <citation type="submission" date="2021-08" db="EMBL/GenBank/DDBJ databases">
        <title>Draft genome sequence of Spirulina subsalsa with high tolerance to salinity and hype-accumulation of phycocyanin.</title>
        <authorList>
            <person name="Pei H."/>
            <person name="Jiang L."/>
        </authorList>
    </citation>
    <scope>NUCLEOTIDE SEQUENCE [LARGE SCALE GENOMIC DNA]</scope>
    <source>
        <strain evidence="2 3">FACHB-351</strain>
    </source>
</reference>
<keyword evidence="1" id="KW-0812">Transmembrane</keyword>
<sequence>MNSPLIFILKVLALSGAISLFIKYLAPLWSIPANTLDALIAIAFPPLLLALLLWKRRLSP</sequence>
<feature type="transmembrane region" description="Helical" evidence="1">
    <location>
        <begin position="7"/>
        <end position="26"/>
    </location>
</feature>
<evidence type="ECO:0000256" key="1">
    <source>
        <dbReference type="SAM" id="Phobius"/>
    </source>
</evidence>
<dbReference type="EMBL" id="JAIHOM010000089">
    <property type="protein sequence ID" value="MCW6037780.1"/>
    <property type="molecule type" value="Genomic_DNA"/>
</dbReference>
<comment type="caution">
    <text evidence="2">The sequence shown here is derived from an EMBL/GenBank/DDBJ whole genome shotgun (WGS) entry which is preliminary data.</text>
</comment>
<proteinExistence type="predicted"/>
<name>A0ABT3L9Y2_9CYAN</name>
<gene>
    <name evidence="2" type="ORF">K4A83_16095</name>
</gene>
<accession>A0ABT3L9Y2</accession>
<feature type="transmembrane region" description="Helical" evidence="1">
    <location>
        <begin position="38"/>
        <end position="54"/>
    </location>
</feature>
<dbReference type="RefSeq" id="WP_265265652.1">
    <property type="nucleotide sequence ID" value="NZ_JAIHOM010000089.1"/>
</dbReference>
<protein>
    <submittedName>
        <fullName evidence="2">Uncharacterized protein</fullName>
    </submittedName>
</protein>
<keyword evidence="3" id="KW-1185">Reference proteome</keyword>
<evidence type="ECO:0000313" key="3">
    <source>
        <dbReference type="Proteomes" id="UP001526426"/>
    </source>
</evidence>
<organism evidence="2 3">
    <name type="scientific">Spirulina subsalsa FACHB-351</name>
    <dbReference type="NCBI Taxonomy" id="234711"/>
    <lineage>
        <taxon>Bacteria</taxon>
        <taxon>Bacillati</taxon>
        <taxon>Cyanobacteriota</taxon>
        <taxon>Cyanophyceae</taxon>
        <taxon>Spirulinales</taxon>
        <taxon>Spirulinaceae</taxon>
        <taxon>Spirulina</taxon>
    </lineage>
</organism>
<keyword evidence="1" id="KW-0472">Membrane</keyword>
<keyword evidence="1" id="KW-1133">Transmembrane helix</keyword>